<comment type="caution">
    <text evidence="1">The sequence shown here is derived from an EMBL/GenBank/DDBJ whole genome shotgun (WGS) entry which is preliminary data.</text>
</comment>
<sequence>MAQRNSQNSPGRATGVRCYGRGRCVSCTKHPEEVECGTFYSFVPDDSLTATSRQLQLTVPMSALEFSERIRAAFLSARAARLPKWVPGSAGNYQVCYGLAPWIPGLIVASSGFVHDRVSMDTDPIGKGRKSLS</sequence>
<keyword evidence="2" id="KW-1185">Reference proteome</keyword>
<dbReference type="EMBL" id="JAWDGP010006859">
    <property type="protein sequence ID" value="KAK3734204.1"/>
    <property type="molecule type" value="Genomic_DNA"/>
</dbReference>
<protein>
    <submittedName>
        <fullName evidence="1">Uncharacterized protein</fullName>
    </submittedName>
</protein>
<reference evidence="1" key="1">
    <citation type="journal article" date="2023" name="G3 (Bethesda)">
        <title>A reference genome for the long-term kleptoplast-retaining sea slug Elysia crispata morphotype clarki.</title>
        <authorList>
            <person name="Eastman K.E."/>
            <person name="Pendleton A.L."/>
            <person name="Shaikh M.A."/>
            <person name="Suttiyut T."/>
            <person name="Ogas R."/>
            <person name="Tomko P."/>
            <person name="Gavelis G."/>
            <person name="Widhalm J.R."/>
            <person name="Wisecaver J.H."/>
        </authorList>
    </citation>
    <scope>NUCLEOTIDE SEQUENCE</scope>
    <source>
        <strain evidence="1">ECLA1</strain>
    </source>
</reference>
<gene>
    <name evidence="1" type="ORF">RRG08_037567</name>
</gene>
<dbReference type="AlphaFoldDB" id="A0AAE1CTC1"/>
<evidence type="ECO:0000313" key="1">
    <source>
        <dbReference type="EMBL" id="KAK3734204.1"/>
    </source>
</evidence>
<name>A0AAE1CTC1_9GAST</name>
<proteinExistence type="predicted"/>
<accession>A0AAE1CTC1</accession>
<evidence type="ECO:0000313" key="2">
    <source>
        <dbReference type="Proteomes" id="UP001283361"/>
    </source>
</evidence>
<dbReference type="Proteomes" id="UP001283361">
    <property type="component" value="Unassembled WGS sequence"/>
</dbReference>
<organism evidence="1 2">
    <name type="scientific">Elysia crispata</name>
    <name type="common">lettuce slug</name>
    <dbReference type="NCBI Taxonomy" id="231223"/>
    <lineage>
        <taxon>Eukaryota</taxon>
        <taxon>Metazoa</taxon>
        <taxon>Spiralia</taxon>
        <taxon>Lophotrochozoa</taxon>
        <taxon>Mollusca</taxon>
        <taxon>Gastropoda</taxon>
        <taxon>Heterobranchia</taxon>
        <taxon>Euthyneura</taxon>
        <taxon>Panpulmonata</taxon>
        <taxon>Sacoglossa</taxon>
        <taxon>Placobranchoidea</taxon>
        <taxon>Plakobranchidae</taxon>
        <taxon>Elysia</taxon>
    </lineage>
</organism>